<evidence type="ECO:0000313" key="3">
    <source>
        <dbReference type="Proteomes" id="UP000016924"/>
    </source>
</evidence>
<evidence type="ECO:0000313" key="2">
    <source>
        <dbReference type="EMBL" id="EON69213.1"/>
    </source>
</evidence>
<evidence type="ECO:0000256" key="1">
    <source>
        <dbReference type="SAM" id="Coils"/>
    </source>
</evidence>
<dbReference type="GeneID" id="19905783"/>
<protein>
    <submittedName>
        <fullName evidence="2">Uncharacterized protein</fullName>
    </submittedName>
</protein>
<dbReference type="EMBL" id="JH767609">
    <property type="protein sequence ID" value="EON69213.1"/>
    <property type="molecule type" value="Genomic_DNA"/>
</dbReference>
<dbReference type="eggNOG" id="ENOG502SXI8">
    <property type="taxonomic scope" value="Eukaryota"/>
</dbReference>
<name>R7Z535_CONA1</name>
<keyword evidence="3" id="KW-1185">Reference proteome</keyword>
<dbReference type="AlphaFoldDB" id="R7Z535"/>
<reference evidence="3" key="1">
    <citation type="submission" date="2012-06" db="EMBL/GenBank/DDBJ databases">
        <title>The genome sequence of Coniosporium apollinis CBS 100218.</title>
        <authorList>
            <consortium name="The Broad Institute Genome Sequencing Platform"/>
            <person name="Cuomo C."/>
            <person name="Gorbushina A."/>
            <person name="Noack S."/>
            <person name="Walker B."/>
            <person name="Young S.K."/>
            <person name="Zeng Q."/>
            <person name="Gargeya S."/>
            <person name="Fitzgerald M."/>
            <person name="Haas B."/>
            <person name="Abouelleil A."/>
            <person name="Alvarado L."/>
            <person name="Arachchi H.M."/>
            <person name="Berlin A.M."/>
            <person name="Chapman S.B."/>
            <person name="Goldberg J."/>
            <person name="Griggs A."/>
            <person name="Gujja S."/>
            <person name="Hansen M."/>
            <person name="Howarth C."/>
            <person name="Imamovic A."/>
            <person name="Larimer J."/>
            <person name="McCowan C."/>
            <person name="Montmayeur A."/>
            <person name="Murphy C."/>
            <person name="Neiman D."/>
            <person name="Pearson M."/>
            <person name="Priest M."/>
            <person name="Roberts A."/>
            <person name="Saif S."/>
            <person name="Shea T."/>
            <person name="Sisk P."/>
            <person name="Sykes S."/>
            <person name="Wortman J."/>
            <person name="Nusbaum C."/>
            <person name="Birren B."/>
        </authorList>
    </citation>
    <scope>NUCLEOTIDE SEQUENCE [LARGE SCALE GENOMIC DNA]</scope>
    <source>
        <strain evidence="3">CBS 100218</strain>
    </source>
</reference>
<dbReference type="OrthoDB" id="10321019at2759"/>
<dbReference type="Proteomes" id="UP000016924">
    <property type="component" value="Unassembled WGS sequence"/>
</dbReference>
<keyword evidence="1" id="KW-0175">Coiled coil</keyword>
<dbReference type="RefSeq" id="XP_007784530.1">
    <property type="nucleotide sequence ID" value="XM_007786340.1"/>
</dbReference>
<proteinExistence type="predicted"/>
<accession>R7Z535</accession>
<gene>
    <name evidence="2" type="ORF">W97_08472</name>
</gene>
<dbReference type="HOGENOM" id="CLU_745987_0_0_1"/>
<feature type="coiled-coil region" evidence="1">
    <location>
        <begin position="303"/>
        <end position="330"/>
    </location>
</feature>
<organism evidence="2 3">
    <name type="scientific">Coniosporium apollinis (strain CBS 100218)</name>
    <name type="common">Rock-inhabiting black yeast</name>
    <dbReference type="NCBI Taxonomy" id="1168221"/>
    <lineage>
        <taxon>Eukaryota</taxon>
        <taxon>Fungi</taxon>
        <taxon>Dikarya</taxon>
        <taxon>Ascomycota</taxon>
        <taxon>Pezizomycotina</taxon>
        <taxon>Dothideomycetes</taxon>
        <taxon>Dothideomycetes incertae sedis</taxon>
        <taxon>Coniosporium</taxon>
    </lineage>
</organism>
<sequence>MAALVIPDRFGLMQPQHGRPVPIQLGRVRQMFDVQSVAKVLPGLVEDLRYGRGVVDVRRYIHQSELVQTGEVSQREMREVWSCILASLNRQEGNARTNITLTDRLEECYRIDRQQNIGGPSRYPQTLTFFSCLSEISQQVHSRCIGTILSTFFSKHGEHISRTDPRCLLQWGEAIISSAMTEGEIMTCAREMISGRPSLLREARNYQLEWTPNTELFLMVVADLMARMEEGEFDWPDRGRGRWRRGAGLHPRRDNFYRFPRQPFRDDFDYPRGFRGPAFGGLVDDNYLFDEPRGFGENYNLGGAAVRREIEDLRDDVDDVRAEVKQIGREVALDRRVPRAFRNDIYAGGLDDLDGLNLFGGRRLLHNRPMF</sequence>